<accession>A0A4U0XP08</accession>
<protein>
    <recommendedName>
        <fullName evidence="4">Ecp2 effector protein domain-containing protein</fullName>
    </recommendedName>
</protein>
<evidence type="ECO:0000313" key="3">
    <source>
        <dbReference type="Proteomes" id="UP000309340"/>
    </source>
</evidence>
<evidence type="ECO:0000256" key="1">
    <source>
        <dbReference type="SAM" id="SignalP"/>
    </source>
</evidence>
<evidence type="ECO:0008006" key="4">
    <source>
        <dbReference type="Google" id="ProtNLM"/>
    </source>
</evidence>
<dbReference type="OrthoDB" id="3861348at2759"/>
<name>A0A4U0XP08_9PEZI</name>
<keyword evidence="3" id="KW-1185">Reference proteome</keyword>
<dbReference type="AlphaFoldDB" id="A0A4U0XP08"/>
<feature type="signal peptide" evidence="1">
    <location>
        <begin position="1"/>
        <end position="19"/>
    </location>
</feature>
<keyword evidence="1" id="KW-0732">Signal</keyword>
<feature type="chain" id="PRO_5020314747" description="Ecp2 effector protein domain-containing protein" evidence="1">
    <location>
        <begin position="20"/>
        <end position="197"/>
    </location>
</feature>
<organism evidence="2 3">
    <name type="scientific">Friedmanniomyces simplex</name>
    <dbReference type="NCBI Taxonomy" id="329884"/>
    <lineage>
        <taxon>Eukaryota</taxon>
        <taxon>Fungi</taxon>
        <taxon>Dikarya</taxon>
        <taxon>Ascomycota</taxon>
        <taxon>Pezizomycotina</taxon>
        <taxon>Dothideomycetes</taxon>
        <taxon>Dothideomycetidae</taxon>
        <taxon>Mycosphaerellales</taxon>
        <taxon>Teratosphaeriaceae</taxon>
        <taxon>Friedmanniomyces</taxon>
    </lineage>
</organism>
<comment type="caution">
    <text evidence="2">The sequence shown here is derived from an EMBL/GenBank/DDBJ whole genome shotgun (WGS) entry which is preliminary data.</text>
</comment>
<gene>
    <name evidence="2" type="ORF">B0A55_02724</name>
</gene>
<proteinExistence type="predicted"/>
<evidence type="ECO:0000313" key="2">
    <source>
        <dbReference type="EMBL" id="TKA78117.1"/>
    </source>
</evidence>
<dbReference type="Proteomes" id="UP000309340">
    <property type="component" value="Unassembled WGS sequence"/>
</dbReference>
<dbReference type="EMBL" id="NAJQ01000120">
    <property type="protein sequence ID" value="TKA78117.1"/>
    <property type="molecule type" value="Genomic_DNA"/>
</dbReference>
<reference evidence="2 3" key="1">
    <citation type="submission" date="2017-03" db="EMBL/GenBank/DDBJ databases">
        <title>Genomes of endolithic fungi from Antarctica.</title>
        <authorList>
            <person name="Coleine C."/>
            <person name="Masonjones S."/>
            <person name="Stajich J.E."/>
        </authorList>
    </citation>
    <scope>NUCLEOTIDE SEQUENCE [LARGE SCALE GENOMIC DNA]</scope>
    <source>
        <strain evidence="2 3">CCFEE 5184</strain>
    </source>
</reference>
<sequence>MHSLPAFLSLLFAFLHAHAAPLDNKVIEPWNDPATATGVVGYITEAYCYTDGYAVSTANLQNTINNICNNVQTMVFGLSGYNSESEMYPFYYPPTAHDDEGVIFASIAYHGNPNCDAHDPSGIRLDMLTCQGAFYEIVGLKGNGCGNLGGVGEDVCLLYWLDPNPVLHGTMQPHTDVAEAAVSSLPDPGLTNATDLL</sequence>